<dbReference type="EMBL" id="JADINH010000131">
    <property type="protein sequence ID" value="MBO8415957.1"/>
    <property type="molecule type" value="Genomic_DNA"/>
</dbReference>
<gene>
    <name evidence="1" type="ORF">IAB19_06225</name>
</gene>
<dbReference type="CDD" id="cd09022">
    <property type="entry name" value="Aldose_epim_Ec_YihR"/>
    <property type="match status" value="1"/>
</dbReference>
<dbReference type="NCBIfam" id="NF011719">
    <property type="entry name" value="PRK15172.1"/>
    <property type="match status" value="1"/>
</dbReference>
<dbReference type="PANTHER" id="PTHR10091:SF0">
    <property type="entry name" value="GALACTOSE MUTAROTASE"/>
    <property type="match status" value="1"/>
</dbReference>
<dbReference type="InterPro" id="IPR008183">
    <property type="entry name" value="Aldose_1/G6P_1-epimerase"/>
</dbReference>
<dbReference type="InterPro" id="IPR014718">
    <property type="entry name" value="GH-type_carb-bd"/>
</dbReference>
<dbReference type="Pfam" id="PF01263">
    <property type="entry name" value="Aldose_epim"/>
    <property type="match status" value="1"/>
</dbReference>
<dbReference type="SUPFAM" id="SSF74650">
    <property type="entry name" value="Galactose mutarotase-like"/>
    <property type="match status" value="1"/>
</dbReference>
<evidence type="ECO:0000313" key="2">
    <source>
        <dbReference type="Proteomes" id="UP000823631"/>
    </source>
</evidence>
<dbReference type="GO" id="GO:0030246">
    <property type="term" value="F:carbohydrate binding"/>
    <property type="evidence" value="ECO:0007669"/>
    <property type="project" value="InterPro"/>
</dbReference>
<dbReference type="Gene3D" id="2.70.98.10">
    <property type="match status" value="1"/>
</dbReference>
<reference evidence="1" key="2">
    <citation type="journal article" date="2021" name="PeerJ">
        <title>Extensive microbial diversity within the chicken gut microbiome revealed by metagenomics and culture.</title>
        <authorList>
            <person name="Gilroy R."/>
            <person name="Ravi A."/>
            <person name="Getino M."/>
            <person name="Pursley I."/>
            <person name="Horton D.L."/>
            <person name="Alikhan N.F."/>
            <person name="Baker D."/>
            <person name="Gharbi K."/>
            <person name="Hall N."/>
            <person name="Watson M."/>
            <person name="Adriaenssens E.M."/>
            <person name="Foster-Nyarko E."/>
            <person name="Jarju S."/>
            <person name="Secka A."/>
            <person name="Antonio M."/>
            <person name="Oren A."/>
            <person name="Chaudhuri R.R."/>
            <person name="La Ragione R."/>
            <person name="Hildebrand F."/>
            <person name="Pallen M.J."/>
        </authorList>
    </citation>
    <scope>NUCLEOTIDE SEQUENCE</scope>
    <source>
        <strain evidence="1">17213</strain>
    </source>
</reference>
<organism evidence="1 2">
    <name type="scientific">Candidatus Avisuccinivibrio stercorigallinarum</name>
    <dbReference type="NCBI Taxonomy" id="2840704"/>
    <lineage>
        <taxon>Bacteria</taxon>
        <taxon>Pseudomonadati</taxon>
        <taxon>Pseudomonadota</taxon>
        <taxon>Gammaproteobacteria</taxon>
        <taxon>Aeromonadales</taxon>
        <taxon>Succinivibrionaceae</taxon>
        <taxon>Succinivibrionaceae incertae sedis</taxon>
        <taxon>Candidatus Avisuccinivibrio</taxon>
    </lineage>
</organism>
<sequence length="292" mass="31420">MLAGGKTVLIQKGGYQAKFVSVGGGMCALTYKGRNIALPHDPDEVPLAHLGKILLPWPNRIKNAAYEFEGVTYTLPVTEARTGSASHGLTAWKEWQIEDLTESSVLLTTMVTAVAGYPFTLKAFVCYSLTDDGLHCTISAVNVGSKAAPYGVGQHPYITCDGEVLDNCTLTFPCSELFEVDEKMCPVKLAPAAASGLDFTAERSLKDVKIDHAYKNPGGECCVSLKGNGLEVCMYTKAPYIQLFTAEKLKRAGLAVEPMSCPANAFNSKTDLIVLKPGDSHSLSYRISAREI</sequence>
<protein>
    <submittedName>
        <fullName evidence="1">Aldose-1-epimerase</fullName>
    </submittedName>
</protein>
<dbReference type="AlphaFoldDB" id="A0A9D9GQA7"/>
<name>A0A9D9GQA7_9GAMM</name>
<comment type="caution">
    <text evidence="1">The sequence shown here is derived from an EMBL/GenBank/DDBJ whole genome shotgun (WGS) entry which is preliminary data.</text>
</comment>
<proteinExistence type="predicted"/>
<dbReference type="Proteomes" id="UP000823631">
    <property type="component" value="Unassembled WGS sequence"/>
</dbReference>
<dbReference type="GO" id="GO:0006006">
    <property type="term" value="P:glucose metabolic process"/>
    <property type="evidence" value="ECO:0007669"/>
    <property type="project" value="TreeGrafter"/>
</dbReference>
<dbReference type="InterPro" id="IPR011013">
    <property type="entry name" value="Gal_mutarotase_sf_dom"/>
</dbReference>
<dbReference type="GO" id="GO:0033499">
    <property type="term" value="P:galactose catabolic process via UDP-galactose, Leloir pathway"/>
    <property type="evidence" value="ECO:0007669"/>
    <property type="project" value="TreeGrafter"/>
</dbReference>
<reference evidence="1" key="1">
    <citation type="submission" date="2020-10" db="EMBL/GenBank/DDBJ databases">
        <authorList>
            <person name="Gilroy R."/>
        </authorList>
    </citation>
    <scope>NUCLEOTIDE SEQUENCE</scope>
    <source>
        <strain evidence="1">17213</strain>
    </source>
</reference>
<dbReference type="InterPro" id="IPR037480">
    <property type="entry name" value="YihR-like"/>
</dbReference>
<dbReference type="GO" id="GO:0004034">
    <property type="term" value="F:aldose 1-epimerase activity"/>
    <property type="evidence" value="ECO:0007669"/>
    <property type="project" value="TreeGrafter"/>
</dbReference>
<dbReference type="PANTHER" id="PTHR10091">
    <property type="entry name" value="ALDOSE-1-EPIMERASE"/>
    <property type="match status" value="1"/>
</dbReference>
<accession>A0A9D9GQA7</accession>
<evidence type="ECO:0000313" key="1">
    <source>
        <dbReference type="EMBL" id="MBO8415957.1"/>
    </source>
</evidence>